<dbReference type="Proteomes" id="UP001597307">
    <property type="component" value="Unassembled WGS sequence"/>
</dbReference>
<dbReference type="InterPro" id="IPR009326">
    <property type="entry name" value="DUF984"/>
</dbReference>
<comment type="caution">
    <text evidence="2">The sequence shown here is derived from an EMBL/GenBank/DDBJ whole genome shotgun (WGS) entry which is preliminary data.</text>
</comment>
<evidence type="ECO:0000313" key="2">
    <source>
        <dbReference type="EMBL" id="MFD1845827.1"/>
    </source>
</evidence>
<dbReference type="PANTHER" id="PTHR39203:SF1">
    <property type="entry name" value="CYTOPLASMIC PROTEIN"/>
    <property type="match status" value="1"/>
</dbReference>
<sequence length="135" mass="14670">MNDELVPVEFAFPGALRDYLLAAIRSGTKTATASLAREYEVGGEPLPVTGQRGTVIDSDGNGSFIIETSEVQIVRLDDVPLDHALAEGEGYESVAEWRAGHTQFWTSVAMRTELGDEFVLTGASLVVLERFIVVR</sequence>
<dbReference type="SMART" id="SM01022">
    <property type="entry name" value="ASCH"/>
    <property type="match status" value="1"/>
</dbReference>
<feature type="domain" description="ASCH" evidence="1">
    <location>
        <begin position="10"/>
        <end position="135"/>
    </location>
</feature>
<organism evidence="2 3">
    <name type="scientific">Arthrobacter flavus</name>
    <dbReference type="NCBI Taxonomy" id="95172"/>
    <lineage>
        <taxon>Bacteria</taxon>
        <taxon>Bacillati</taxon>
        <taxon>Actinomycetota</taxon>
        <taxon>Actinomycetes</taxon>
        <taxon>Micrococcales</taxon>
        <taxon>Micrococcaceae</taxon>
        <taxon>Arthrobacter</taxon>
    </lineage>
</organism>
<keyword evidence="3" id="KW-1185">Reference proteome</keyword>
<dbReference type="Gene3D" id="3.10.400.10">
    <property type="entry name" value="Sulfate adenylyltransferase"/>
    <property type="match status" value="1"/>
</dbReference>
<dbReference type="PIRSF" id="PIRSF021320">
    <property type="entry name" value="DUF984"/>
    <property type="match status" value="1"/>
</dbReference>
<dbReference type="InterPro" id="IPR007374">
    <property type="entry name" value="ASCH_domain"/>
</dbReference>
<dbReference type="Pfam" id="PF04266">
    <property type="entry name" value="ASCH"/>
    <property type="match status" value="1"/>
</dbReference>
<gene>
    <name evidence="2" type="ORF">ACFSFX_04375</name>
</gene>
<dbReference type="EMBL" id="JBHUGA010000009">
    <property type="protein sequence ID" value="MFD1845827.1"/>
    <property type="molecule type" value="Genomic_DNA"/>
</dbReference>
<accession>A0ABW4Q3D6</accession>
<dbReference type="PANTHER" id="PTHR39203">
    <property type="entry name" value="CYTOPLASMIC PROTEIN-RELATED"/>
    <property type="match status" value="1"/>
</dbReference>
<name>A0ABW4Q3D6_9MICC</name>
<dbReference type="SUPFAM" id="SSF88697">
    <property type="entry name" value="PUA domain-like"/>
    <property type="match status" value="1"/>
</dbReference>
<dbReference type="RefSeq" id="WP_343878046.1">
    <property type="nucleotide sequence ID" value="NZ_BAAAIJ010000009.1"/>
</dbReference>
<dbReference type="InterPro" id="IPR015947">
    <property type="entry name" value="PUA-like_sf"/>
</dbReference>
<evidence type="ECO:0000313" key="3">
    <source>
        <dbReference type="Proteomes" id="UP001597307"/>
    </source>
</evidence>
<evidence type="ECO:0000259" key="1">
    <source>
        <dbReference type="SMART" id="SM01022"/>
    </source>
</evidence>
<reference evidence="3" key="1">
    <citation type="journal article" date="2019" name="Int. J. Syst. Evol. Microbiol.">
        <title>The Global Catalogue of Microorganisms (GCM) 10K type strain sequencing project: providing services to taxonomists for standard genome sequencing and annotation.</title>
        <authorList>
            <consortium name="The Broad Institute Genomics Platform"/>
            <consortium name="The Broad Institute Genome Sequencing Center for Infectious Disease"/>
            <person name="Wu L."/>
            <person name="Ma J."/>
        </authorList>
    </citation>
    <scope>NUCLEOTIDE SEQUENCE [LARGE SCALE GENOMIC DNA]</scope>
    <source>
        <strain evidence="3">JCM 11496</strain>
    </source>
</reference>
<proteinExistence type="predicted"/>
<protein>
    <submittedName>
        <fullName evidence="2">ASCH domain-containing protein</fullName>
    </submittedName>
</protein>